<organism evidence="2 3">
    <name type="scientific">Moniliophthora roreri</name>
    <name type="common">Frosty pod rot fungus</name>
    <name type="synonym">Monilia roreri</name>
    <dbReference type="NCBI Taxonomy" id="221103"/>
    <lineage>
        <taxon>Eukaryota</taxon>
        <taxon>Fungi</taxon>
        <taxon>Dikarya</taxon>
        <taxon>Basidiomycota</taxon>
        <taxon>Agaricomycotina</taxon>
        <taxon>Agaricomycetes</taxon>
        <taxon>Agaricomycetidae</taxon>
        <taxon>Agaricales</taxon>
        <taxon>Marasmiineae</taxon>
        <taxon>Marasmiaceae</taxon>
        <taxon>Moniliophthora</taxon>
    </lineage>
</organism>
<gene>
    <name evidence="2" type="ORF">WG66_10099</name>
</gene>
<evidence type="ECO:0000256" key="1">
    <source>
        <dbReference type="SAM" id="Phobius"/>
    </source>
</evidence>
<dbReference type="AlphaFoldDB" id="A0A0W0FLZ7"/>
<keyword evidence="1" id="KW-0812">Transmembrane</keyword>
<accession>A0A0W0FLZ7</accession>
<feature type="transmembrane region" description="Helical" evidence="1">
    <location>
        <begin position="6"/>
        <end position="29"/>
    </location>
</feature>
<name>A0A0W0FLZ7_MONRR</name>
<keyword evidence="1" id="KW-1133">Transmembrane helix</keyword>
<protein>
    <submittedName>
        <fullName evidence="2">Uncharacterized protein</fullName>
    </submittedName>
</protein>
<dbReference type="EMBL" id="LATX01001854">
    <property type="protein sequence ID" value="KTB37326.1"/>
    <property type="molecule type" value="Genomic_DNA"/>
</dbReference>
<keyword evidence="1" id="KW-0472">Membrane</keyword>
<evidence type="ECO:0000313" key="3">
    <source>
        <dbReference type="Proteomes" id="UP000054988"/>
    </source>
</evidence>
<comment type="caution">
    <text evidence="2">The sequence shown here is derived from an EMBL/GenBank/DDBJ whole genome shotgun (WGS) entry which is preliminary data.</text>
</comment>
<reference evidence="2 3" key="1">
    <citation type="submission" date="2015-12" db="EMBL/GenBank/DDBJ databases">
        <title>Draft genome sequence of Moniliophthora roreri, the causal agent of frosty pod rot of cacao.</title>
        <authorList>
            <person name="Aime M.C."/>
            <person name="Diaz-Valderrama J.R."/>
            <person name="Kijpornyongpan T."/>
            <person name="Phillips-Mora W."/>
        </authorList>
    </citation>
    <scope>NUCLEOTIDE SEQUENCE [LARGE SCALE GENOMIC DNA]</scope>
    <source>
        <strain evidence="2 3">MCA 2952</strain>
    </source>
</reference>
<proteinExistence type="predicted"/>
<dbReference type="Proteomes" id="UP000054988">
    <property type="component" value="Unassembled WGS sequence"/>
</dbReference>
<evidence type="ECO:0000313" key="2">
    <source>
        <dbReference type="EMBL" id="KTB37326.1"/>
    </source>
</evidence>
<sequence length="32" mass="3450">MAESVLVLFSCFSIVLPLCLVIIADLMLVSPL</sequence>